<name>A0A9N8E1M0_9STRA</name>
<comment type="caution">
    <text evidence="2">The sequence shown here is derived from an EMBL/GenBank/DDBJ whole genome shotgun (WGS) entry which is preliminary data.</text>
</comment>
<protein>
    <submittedName>
        <fullName evidence="2">Uncharacterized protein</fullName>
    </submittedName>
</protein>
<keyword evidence="1" id="KW-1133">Transmembrane helix</keyword>
<evidence type="ECO:0000313" key="2">
    <source>
        <dbReference type="EMBL" id="CAB9512823.1"/>
    </source>
</evidence>
<accession>A0A9N8E1M0</accession>
<dbReference type="Gene3D" id="3.80.10.10">
    <property type="entry name" value="Ribonuclease Inhibitor"/>
    <property type="match status" value="1"/>
</dbReference>
<reference evidence="2" key="1">
    <citation type="submission" date="2020-06" db="EMBL/GenBank/DDBJ databases">
        <authorList>
            <consortium name="Plant Systems Biology data submission"/>
        </authorList>
    </citation>
    <scope>NUCLEOTIDE SEQUENCE</scope>
    <source>
        <strain evidence="2">D6</strain>
    </source>
</reference>
<evidence type="ECO:0000313" key="3">
    <source>
        <dbReference type="Proteomes" id="UP001153069"/>
    </source>
</evidence>
<organism evidence="2 3">
    <name type="scientific">Seminavis robusta</name>
    <dbReference type="NCBI Taxonomy" id="568900"/>
    <lineage>
        <taxon>Eukaryota</taxon>
        <taxon>Sar</taxon>
        <taxon>Stramenopiles</taxon>
        <taxon>Ochrophyta</taxon>
        <taxon>Bacillariophyta</taxon>
        <taxon>Bacillariophyceae</taxon>
        <taxon>Bacillariophycidae</taxon>
        <taxon>Naviculales</taxon>
        <taxon>Naviculaceae</taxon>
        <taxon>Seminavis</taxon>
    </lineage>
</organism>
<dbReference type="OrthoDB" id="41537at2759"/>
<proteinExistence type="predicted"/>
<keyword evidence="3" id="KW-1185">Reference proteome</keyword>
<dbReference type="Proteomes" id="UP001153069">
    <property type="component" value="Unassembled WGS sequence"/>
</dbReference>
<dbReference type="AlphaFoldDB" id="A0A9N8E1M0"/>
<evidence type="ECO:0000256" key="1">
    <source>
        <dbReference type="SAM" id="Phobius"/>
    </source>
</evidence>
<sequence>MSIDLRSSWGLHDAARALLRGDYNSESSIKIRLHQGFFSKPLDPNDLNNLCRLMRAIGSISSLETLKIEPSAFSFTSDEWSCCLPVEALTSAMNEARSLSSLTVEMEVVLVGRAESFKGLALSLKDHQHLKHVDFECRAREGVDITTRHDFSDTETGALSLLDPVVFALGHVQGLQTIQFCDSRRPRGKALAHLSNESLRKICSIPNIQDLRLYSFEINDAHLTIMASQLRGKQKLIILGISCSDLGKRGTKAWKEMIATNRKIEKLHVVVKSLKEGGAKGALLIGQLVQQLGPAKNCSALRLTVPESIAKRTLLSVRQLVQSNYTLRTIGLHRYDGRCTWWVTDDEIDFLLKTNRLGRGKLFKQTNEGEVDDSTLWMTLFEATEGKLDSIYTLVRSHPSDFSQMLLKDHSENMPPSTKVLRSLLRDHQKTTTKKLDRVERAVVEDVAEKLDRVERAVYVLIGCVFVGTLSLVLLFVAYVFFVKNSRN</sequence>
<keyword evidence="1" id="KW-0472">Membrane</keyword>
<dbReference type="SUPFAM" id="SSF52047">
    <property type="entry name" value="RNI-like"/>
    <property type="match status" value="1"/>
</dbReference>
<dbReference type="EMBL" id="CAICTM010000555">
    <property type="protein sequence ID" value="CAB9512823.1"/>
    <property type="molecule type" value="Genomic_DNA"/>
</dbReference>
<dbReference type="InterPro" id="IPR032675">
    <property type="entry name" value="LRR_dom_sf"/>
</dbReference>
<keyword evidence="1" id="KW-0812">Transmembrane</keyword>
<feature type="transmembrane region" description="Helical" evidence="1">
    <location>
        <begin position="457"/>
        <end position="482"/>
    </location>
</feature>
<gene>
    <name evidence="2" type="ORF">SEMRO_556_G165990.1</name>
</gene>